<evidence type="ECO:0000313" key="1">
    <source>
        <dbReference type="EMBL" id="MEP0947867.1"/>
    </source>
</evidence>
<dbReference type="Proteomes" id="UP001482513">
    <property type="component" value="Unassembled WGS sequence"/>
</dbReference>
<reference evidence="1 2" key="1">
    <citation type="submission" date="2022-04" db="EMBL/GenBank/DDBJ databases">
        <title>Positive selection, recombination, and allopatry shape intraspecific diversity of widespread and dominant cyanobacteria.</title>
        <authorList>
            <person name="Wei J."/>
            <person name="Shu W."/>
            <person name="Hu C."/>
        </authorList>
    </citation>
    <scope>NUCLEOTIDE SEQUENCE [LARGE SCALE GENOMIC DNA]</scope>
    <source>
        <strain evidence="1 2">DQ-A4</strain>
    </source>
</reference>
<sequence length="88" mass="9736">MQRRFLPLTAPAQPVAATADQVVFTAPLRPEFRDCTGSASAEQMAMYQAEFAGGQVRFTLNLLGDGTREVLASRVSVDRPYVFWRAVE</sequence>
<keyword evidence="2" id="KW-1185">Reference proteome</keyword>
<dbReference type="RefSeq" id="WP_190700445.1">
    <property type="nucleotide sequence ID" value="NZ_JAMPKX010000005.1"/>
</dbReference>
<name>A0ABV0K7G1_9CYAN</name>
<gene>
    <name evidence="1" type="ORF">NC992_13365</name>
</gene>
<comment type="caution">
    <text evidence="1">The sequence shown here is derived from an EMBL/GenBank/DDBJ whole genome shotgun (WGS) entry which is preliminary data.</text>
</comment>
<proteinExistence type="predicted"/>
<evidence type="ECO:0000313" key="2">
    <source>
        <dbReference type="Proteomes" id="UP001482513"/>
    </source>
</evidence>
<organism evidence="1 2">
    <name type="scientific">Leptolyngbya subtilissima DQ-A4</name>
    <dbReference type="NCBI Taxonomy" id="2933933"/>
    <lineage>
        <taxon>Bacteria</taxon>
        <taxon>Bacillati</taxon>
        <taxon>Cyanobacteriota</taxon>
        <taxon>Cyanophyceae</taxon>
        <taxon>Leptolyngbyales</taxon>
        <taxon>Leptolyngbyaceae</taxon>
        <taxon>Leptolyngbya group</taxon>
        <taxon>Leptolyngbya</taxon>
    </lineage>
</organism>
<protein>
    <submittedName>
        <fullName evidence="1">Uncharacterized protein</fullName>
    </submittedName>
</protein>
<accession>A0ABV0K7G1</accession>
<dbReference type="EMBL" id="JAMPKX010000005">
    <property type="protein sequence ID" value="MEP0947867.1"/>
    <property type="molecule type" value="Genomic_DNA"/>
</dbReference>